<dbReference type="AlphaFoldDB" id="A0AAE0IL85"/>
<dbReference type="PANTHER" id="PTHR24148">
    <property type="entry name" value="ANKYRIN REPEAT DOMAIN-CONTAINING PROTEIN 39 HOMOLOG-RELATED"/>
    <property type="match status" value="1"/>
</dbReference>
<sequence>MSHIPQLPPRPLRPYQSLPPDSLRFLRVYPGAMTDPLVCSLQVAPLARLPDYEALSYCWGAQATEDASPSILVDGFTFKVTPNLHGALLRLRLRDQPRLLWVDAVCINQEDILERNSQVTLMDQIYRRAKSVVVWLGEAILVDGKDVWSIPPLVEAARKNLKRTDLPIRNGTKDWIKYVLSNDWTSNGDLQNKKWNAIIKGLILMLQRPWFLRTWVIQEAALARDAILMCGEHSATWADFYRAISYAIDLSYFSSTAPEMYSSTRSIERARGLLANSQYQRPLDLLASFQIFLATNPRDKVFGIYGLFSSSDRAAFLKQDYDIDTVDVYTQSAIDCITMEQNLDVLSLGGQDCLPAHTKLPTWAPDWAYSDRAKPLHPRFLSALSYGGYQLPPRSATGNSPLVFHVSDDKKILTLSGYVLDRIMVTGGVMERDYYESQPGHPLLDTNLLIQRSIGVFHAWEDICGVTENRPYAYHDVPTDTAWDVYWKTLHAGCYPDGNEAQAKAKFEKWYKPFRDFRGLTDYAESVTKITESDAGIASKIVAGVGWFGKVVYKGTKLGFSMVSNRSVQQTDMLGVHRTMFKTERGYVGISSRHVKEGDAVALFKGGKMPFVLREQGDAKWDMKGDADALTTPAPGEQAAHDYFGSSVATATPGEHPADDYFGNTAGATA</sequence>
<dbReference type="InterPro" id="IPR052895">
    <property type="entry name" value="HetReg/Transcr_Mod"/>
</dbReference>
<reference evidence="2" key="2">
    <citation type="submission" date="2023-06" db="EMBL/GenBank/DDBJ databases">
        <authorList>
            <consortium name="Lawrence Berkeley National Laboratory"/>
            <person name="Haridas S."/>
            <person name="Hensen N."/>
            <person name="Bonometti L."/>
            <person name="Westerberg I."/>
            <person name="Brannstrom I.O."/>
            <person name="Guillou S."/>
            <person name="Cros-Aarteil S."/>
            <person name="Calhoun S."/>
            <person name="Kuo A."/>
            <person name="Mondo S."/>
            <person name="Pangilinan J."/>
            <person name="Riley R."/>
            <person name="Labutti K."/>
            <person name="Andreopoulos B."/>
            <person name="Lipzen A."/>
            <person name="Chen C."/>
            <person name="Yanf M."/>
            <person name="Daum C."/>
            <person name="Ng V."/>
            <person name="Clum A."/>
            <person name="Steindorff A."/>
            <person name="Ohm R."/>
            <person name="Martin F."/>
            <person name="Silar P."/>
            <person name="Natvig D."/>
            <person name="Lalanne C."/>
            <person name="Gautier V."/>
            <person name="Ament-Velasquez S.L."/>
            <person name="Kruys A."/>
            <person name="Hutchinson M.I."/>
            <person name="Powell A.J."/>
            <person name="Barry K."/>
            <person name="Miller A.N."/>
            <person name="Grigoriev I.V."/>
            <person name="Debuchy R."/>
            <person name="Gladieux P."/>
            <person name="Thoren M.H."/>
            <person name="Johannesson H."/>
        </authorList>
    </citation>
    <scope>NUCLEOTIDE SEQUENCE</scope>
    <source>
        <strain evidence="2">CBS 118394</strain>
    </source>
</reference>
<dbReference type="Proteomes" id="UP001283341">
    <property type="component" value="Unassembled WGS sequence"/>
</dbReference>
<feature type="domain" description="Heterokaryon incompatibility" evidence="1">
    <location>
        <begin position="52"/>
        <end position="219"/>
    </location>
</feature>
<keyword evidence="3" id="KW-1185">Reference proteome</keyword>
<evidence type="ECO:0000259" key="1">
    <source>
        <dbReference type="Pfam" id="PF06985"/>
    </source>
</evidence>
<organism evidence="2 3">
    <name type="scientific">Apodospora peruviana</name>
    <dbReference type="NCBI Taxonomy" id="516989"/>
    <lineage>
        <taxon>Eukaryota</taxon>
        <taxon>Fungi</taxon>
        <taxon>Dikarya</taxon>
        <taxon>Ascomycota</taxon>
        <taxon>Pezizomycotina</taxon>
        <taxon>Sordariomycetes</taxon>
        <taxon>Sordariomycetidae</taxon>
        <taxon>Sordariales</taxon>
        <taxon>Lasiosphaeriaceae</taxon>
        <taxon>Apodospora</taxon>
    </lineage>
</organism>
<comment type="caution">
    <text evidence="2">The sequence shown here is derived from an EMBL/GenBank/DDBJ whole genome shotgun (WGS) entry which is preliminary data.</text>
</comment>
<accession>A0AAE0IL85</accession>
<dbReference type="Pfam" id="PF06985">
    <property type="entry name" value="HET"/>
    <property type="match status" value="1"/>
</dbReference>
<dbReference type="Pfam" id="PF26639">
    <property type="entry name" value="Het-6_barrel"/>
    <property type="match status" value="1"/>
</dbReference>
<proteinExistence type="predicted"/>
<dbReference type="EMBL" id="JAUEDM010000002">
    <property type="protein sequence ID" value="KAK3326832.1"/>
    <property type="molecule type" value="Genomic_DNA"/>
</dbReference>
<dbReference type="PANTHER" id="PTHR24148:SF64">
    <property type="entry name" value="HETEROKARYON INCOMPATIBILITY DOMAIN-CONTAINING PROTEIN"/>
    <property type="match status" value="1"/>
</dbReference>
<evidence type="ECO:0000313" key="3">
    <source>
        <dbReference type="Proteomes" id="UP001283341"/>
    </source>
</evidence>
<protein>
    <submittedName>
        <fullName evidence="2">Heterokaryon incompatibility protein-domain-containing protein</fullName>
    </submittedName>
</protein>
<reference evidence="2" key="1">
    <citation type="journal article" date="2023" name="Mol. Phylogenet. Evol.">
        <title>Genome-scale phylogeny and comparative genomics of the fungal order Sordariales.</title>
        <authorList>
            <person name="Hensen N."/>
            <person name="Bonometti L."/>
            <person name="Westerberg I."/>
            <person name="Brannstrom I.O."/>
            <person name="Guillou S."/>
            <person name="Cros-Aarteil S."/>
            <person name="Calhoun S."/>
            <person name="Haridas S."/>
            <person name="Kuo A."/>
            <person name="Mondo S."/>
            <person name="Pangilinan J."/>
            <person name="Riley R."/>
            <person name="LaButti K."/>
            <person name="Andreopoulos B."/>
            <person name="Lipzen A."/>
            <person name="Chen C."/>
            <person name="Yan M."/>
            <person name="Daum C."/>
            <person name="Ng V."/>
            <person name="Clum A."/>
            <person name="Steindorff A."/>
            <person name="Ohm R.A."/>
            <person name="Martin F."/>
            <person name="Silar P."/>
            <person name="Natvig D.O."/>
            <person name="Lalanne C."/>
            <person name="Gautier V."/>
            <person name="Ament-Velasquez S.L."/>
            <person name="Kruys A."/>
            <person name="Hutchinson M.I."/>
            <person name="Powell A.J."/>
            <person name="Barry K."/>
            <person name="Miller A.N."/>
            <person name="Grigoriev I.V."/>
            <person name="Debuchy R."/>
            <person name="Gladieux P."/>
            <person name="Hiltunen Thoren M."/>
            <person name="Johannesson H."/>
        </authorList>
    </citation>
    <scope>NUCLEOTIDE SEQUENCE</scope>
    <source>
        <strain evidence="2">CBS 118394</strain>
    </source>
</reference>
<gene>
    <name evidence="2" type="ORF">B0H66DRAFT_600936</name>
</gene>
<dbReference type="InterPro" id="IPR010730">
    <property type="entry name" value="HET"/>
</dbReference>
<evidence type="ECO:0000313" key="2">
    <source>
        <dbReference type="EMBL" id="KAK3326832.1"/>
    </source>
</evidence>
<name>A0AAE0IL85_9PEZI</name>